<accession>A0ABS8BX02</accession>
<reference evidence="2" key="1">
    <citation type="submission" date="2021-10" db="EMBL/GenBank/DDBJ databases">
        <title>Loktanella gaetbuli sp. nov., isolated from a tidal flat.</title>
        <authorList>
            <person name="Park S."/>
            <person name="Yoon J.-H."/>
        </authorList>
    </citation>
    <scope>NUCLEOTIDE SEQUENCE</scope>
    <source>
        <strain evidence="2">TSTF-M6</strain>
    </source>
</reference>
<dbReference type="Proteomes" id="UP001138961">
    <property type="component" value="Unassembled WGS sequence"/>
</dbReference>
<dbReference type="EMBL" id="JAJATZ010000006">
    <property type="protein sequence ID" value="MCB5200250.1"/>
    <property type="molecule type" value="Genomic_DNA"/>
</dbReference>
<dbReference type="SUPFAM" id="SSF51735">
    <property type="entry name" value="NAD(P)-binding Rossmann-fold domains"/>
    <property type="match status" value="1"/>
</dbReference>
<protein>
    <submittedName>
        <fullName evidence="2">NAD(P)H-binding protein</fullName>
    </submittedName>
</protein>
<proteinExistence type="predicted"/>
<dbReference type="Gene3D" id="3.40.50.720">
    <property type="entry name" value="NAD(P)-binding Rossmann-like Domain"/>
    <property type="match status" value="1"/>
</dbReference>
<dbReference type="Pfam" id="PF13460">
    <property type="entry name" value="NAD_binding_10"/>
    <property type="match status" value="1"/>
</dbReference>
<sequence>MKRILIIGASSPLGRSLCAEFQRQRWYVIALVRKTCRAKLLAADQLVEARFTDPDALNGVMTGATLVVSCLGIKHEADAVDGWLIDYTTKLSLLREAKRAAVEQFICVDQLHGLSKTQVMYALGLDAAEEPQKQQDQFENTSAIIPTARIHKFKPERTKS</sequence>
<organism evidence="2 3">
    <name type="scientific">Loktanella gaetbuli</name>
    <dbReference type="NCBI Taxonomy" id="2881335"/>
    <lineage>
        <taxon>Bacteria</taxon>
        <taxon>Pseudomonadati</taxon>
        <taxon>Pseudomonadota</taxon>
        <taxon>Alphaproteobacteria</taxon>
        <taxon>Rhodobacterales</taxon>
        <taxon>Roseobacteraceae</taxon>
        <taxon>Loktanella</taxon>
    </lineage>
</organism>
<gene>
    <name evidence="2" type="ORF">LGQ03_13455</name>
</gene>
<feature type="domain" description="NAD(P)-binding" evidence="1">
    <location>
        <begin position="8"/>
        <end position="112"/>
    </location>
</feature>
<keyword evidence="3" id="KW-1185">Reference proteome</keyword>
<evidence type="ECO:0000313" key="2">
    <source>
        <dbReference type="EMBL" id="MCB5200250.1"/>
    </source>
</evidence>
<evidence type="ECO:0000259" key="1">
    <source>
        <dbReference type="Pfam" id="PF13460"/>
    </source>
</evidence>
<dbReference type="InterPro" id="IPR016040">
    <property type="entry name" value="NAD(P)-bd_dom"/>
</dbReference>
<dbReference type="RefSeq" id="WP_226748818.1">
    <property type="nucleotide sequence ID" value="NZ_JAJATZ010000006.1"/>
</dbReference>
<comment type="caution">
    <text evidence="2">The sequence shown here is derived from an EMBL/GenBank/DDBJ whole genome shotgun (WGS) entry which is preliminary data.</text>
</comment>
<dbReference type="InterPro" id="IPR036291">
    <property type="entry name" value="NAD(P)-bd_dom_sf"/>
</dbReference>
<evidence type="ECO:0000313" key="3">
    <source>
        <dbReference type="Proteomes" id="UP001138961"/>
    </source>
</evidence>
<name>A0ABS8BX02_9RHOB</name>